<dbReference type="AlphaFoldDB" id="A0A6L6YG52"/>
<evidence type="ECO:0000313" key="3">
    <source>
        <dbReference type="Proteomes" id="UP000472580"/>
    </source>
</evidence>
<accession>A0A6L6YG52</accession>
<keyword evidence="3" id="KW-1185">Reference proteome</keyword>
<evidence type="ECO:0000259" key="1">
    <source>
        <dbReference type="Pfam" id="PF00206"/>
    </source>
</evidence>
<feature type="domain" description="Fumarate lyase N-terminal" evidence="1">
    <location>
        <begin position="202"/>
        <end position="276"/>
    </location>
</feature>
<dbReference type="InterPro" id="IPR020557">
    <property type="entry name" value="Fumarate_lyase_CS"/>
</dbReference>
<dbReference type="InterPro" id="IPR008948">
    <property type="entry name" value="L-Aspartase-like"/>
</dbReference>
<name>A0A6L6YG52_9BURK</name>
<proteinExistence type="predicted"/>
<dbReference type="EMBL" id="WSRP01000012">
    <property type="protein sequence ID" value="MVX56586.1"/>
    <property type="molecule type" value="Genomic_DNA"/>
</dbReference>
<dbReference type="PRINTS" id="PR00149">
    <property type="entry name" value="FUMRATELYASE"/>
</dbReference>
<dbReference type="PANTHER" id="PTHR42696:SF2">
    <property type="entry name" value="ASPARTATE AMMONIA-LYASE"/>
    <property type="match status" value="1"/>
</dbReference>
<reference evidence="2 3" key="1">
    <citation type="submission" date="2019-12" db="EMBL/GenBank/DDBJ databases">
        <title>Microbes associate with the intestines of laboratory mice.</title>
        <authorList>
            <person name="Navarre W."/>
            <person name="Wong E."/>
        </authorList>
    </citation>
    <scope>NUCLEOTIDE SEQUENCE [LARGE SCALE GENOMIC DNA]</scope>
    <source>
        <strain evidence="2 3">NM82_D38</strain>
    </source>
</reference>
<dbReference type="Proteomes" id="UP000472580">
    <property type="component" value="Unassembled WGS sequence"/>
</dbReference>
<dbReference type="RefSeq" id="WP_160335017.1">
    <property type="nucleotide sequence ID" value="NZ_WSRP01000012.1"/>
</dbReference>
<dbReference type="InterPro" id="IPR051546">
    <property type="entry name" value="Aspartate_Ammonia-Lyase"/>
</dbReference>
<gene>
    <name evidence="2" type="ORF">E5987_05095</name>
</gene>
<protein>
    <recommendedName>
        <fullName evidence="1">Fumarate lyase N-terminal domain-containing protein</fullName>
    </recommendedName>
</protein>
<dbReference type="PROSITE" id="PS00163">
    <property type="entry name" value="FUMARATE_LYASES"/>
    <property type="match status" value="1"/>
</dbReference>
<comment type="caution">
    <text evidence="2">The sequence shown here is derived from an EMBL/GenBank/DDBJ whole genome shotgun (WGS) entry which is preliminary data.</text>
</comment>
<dbReference type="InterPro" id="IPR022761">
    <property type="entry name" value="Fumarate_lyase_N"/>
</dbReference>
<organism evidence="2 3">
    <name type="scientific">Parasutterella muris</name>
    <dbReference type="NCBI Taxonomy" id="2565572"/>
    <lineage>
        <taxon>Bacteria</taxon>
        <taxon>Pseudomonadati</taxon>
        <taxon>Pseudomonadota</taxon>
        <taxon>Betaproteobacteria</taxon>
        <taxon>Burkholderiales</taxon>
        <taxon>Sutterellaceae</taxon>
        <taxon>Parasutterella</taxon>
    </lineage>
</organism>
<dbReference type="PANTHER" id="PTHR42696">
    <property type="entry name" value="ASPARTATE AMMONIA-LYASE"/>
    <property type="match status" value="1"/>
</dbReference>
<evidence type="ECO:0000313" key="2">
    <source>
        <dbReference type="EMBL" id="MVX56586.1"/>
    </source>
</evidence>
<sequence>MELPTQSSLNIGPRKLLDYPEYFHRLLRCLETSISSISTDPVFLQQQLELFEHAKANEKAILLSLTEDVFGNLGEESPRILLEHIFISFGAQCSHEQTFKIIAAYIRQFSIQIDLQARALCVDDLQNLLLEETKHMSDTLNMLSKRFEKIDGPIRSHLMEAGKTASLSKTFDIYAAGVRQSMQMIRQASKSYGANCDPYQCDYLNDSCTLLCVHASMQSLSTQLWRLASDLRLRATGPRGGFKEIILPAVAPGSSIMPGKLNPVMAEMVYSTSDQVDANHASMSMAIKSGWLESAASSGIILRNFIESSRLLRRTIRSFTDKCLVGVVPNTKNRVIS</sequence>
<dbReference type="GO" id="GO:0008797">
    <property type="term" value="F:aspartate ammonia-lyase activity"/>
    <property type="evidence" value="ECO:0007669"/>
    <property type="project" value="TreeGrafter"/>
</dbReference>
<dbReference type="GO" id="GO:0005829">
    <property type="term" value="C:cytosol"/>
    <property type="evidence" value="ECO:0007669"/>
    <property type="project" value="TreeGrafter"/>
</dbReference>
<dbReference type="Gene3D" id="1.20.200.10">
    <property type="entry name" value="Fumarase/aspartase (Central domain)"/>
    <property type="match status" value="1"/>
</dbReference>
<dbReference type="InterPro" id="IPR000362">
    <property type="entry name" value="Fumarate_lyase_fam"/>
</dbReference>
<dbReference type="Pfam" id="PF00206">
    <property type="entry name" value="Lyase_1"/>
    <property type="match status" value="1"/>
</dbReference>
<dbReference type="SUPFAM" id="SSF48557">
    <property type="entry name" value="L-aspartase-like"/>
    <property type="match status" value="1"/>
</dbReference>
<dbReference type="GO" id="GO:0006531">
    <property type="term" value="P:aspartate metabolic process"/>
    <property type="evidence" value="ECO:0007669"/>
    <property type="project" value="TreeGrafter"/>
</dbReference>
<dbReference type="OrthoDB" id="9802809at2"/>